<dbReference type="SUPFAM" id="SSF64438">
    <property type="entry name" value="CNF1/YfiH-like putative cysteine hydrolases"/>
    <property type="match status" value="1"/>
</dbReference>
<evidence type="ECO:0000256" key="2">
    <source>
        <dbReference type="ARBA" id="ARBA00022801"/>
    </source>
</evidence>
<dbReference type="PANTHER" id="PTHR35147:SF1">
    <property type="entry name" value="CHEMORECEPTOR GLUTAMINE DEAMIDASE CHED-RELATED"/>
    <property type="match status" value="1"/>
</dbReference>
<accession>A0A5S4ZW44</accession>
<dbReference type="CDD" id="cd16352">
    <property type="entry name" value="CheD"/>
    <property type="match status" value="1"/>
</dbReference>
<reference evidence="4 5" key="1">
    <citation type="submission" date="2019-07" db="EMBL/GenBank/DDBJ databases">
        <title>Genomic Encyclopedia of Type Strains, Phase I: the one thousand microbial genomes (KMG-I) project.</title>
        <authorList>
            <person name="Kyrpides N."/>
        </authorList>
    </citation>
    <scope>NUCLEOTIDE SEQUENCE [LARGE SCALE GENOMIC DNA]</scope>
    <source>
        <strain evidence="4 5">DSM 6562</strain>
    </source>
</reference>
<dbReference type="RefSeq" id="WP_166511265.1">
    <property type="nucleotide sequence ID" value="NZ_VNHM01000005.1"/>
</dbReference>
<dbReference type="PANTHER" id="PTHR35147">
    <property type="entry name" value="CHEMORECEPTOR GLUTAMINE DEAMIDASE CHED-RELATED"/>
    <property type="match status" value="1"/>
</dbReference>
<comment type="caution">
    <text evidence="4">The sequence shown here is derived from an EMBL/GenBank/DDBJ whole genome shotgun (WGS) entry which is preliminary data.</text>
</comment>
<dbReference type="Pfam" id="PF03975">
    <property type="entry name" value="CheD"/>
    <property type="match status" value="1"/>
</dbReference>
<organism evidence="4 5">
    <name type="scientific">Desulfallas thermosapovorans DSM 6562</name>
    <dbReference type="NCBI Taxonomy" id="1121431"/>
    <lineage>
        <taxon>Bacteria</taxon>
        <taxon>Bacillati</taxon>
        <taxon>Bacillota</taxon>
        <taxon>Clostridia</taxon>
        <taxon>Eubacteriales</taxon>
        <taxon>Desulfallaceae</taxon>
        <taxon>Desulfallas</taxon>
    </lineage>
</organism>
<dbReference type="Gene3D" id="3.30.1330.200">
    <property type="match status" value="1"/>
</dbReference>
<dbReference type="Proteomes" id="UP000323166">
    <property type="component" value="Unassembled WGS sequence"/>
</dbReference>
<evidence type="ECO:0000256" key="3">
    <source>
        <dbReference type="HAMAP-Rule" id="MF_01440"/>
    </source>
</evidence>
<dbReference type="InterPro" id="IPR011324">
    <property type="entry name" value="Cytotoxic_necrot_fac-like_cat"/>
</dbReference>
<keyword evidence="5" id="KW-1185">Reference proteome</keyword>
<dbReference type="AlphaFoldDB" id="A0A5S4ZW44"/>
<evidence type="ECO:0000313" key="5">
    <source>
        <dbReference type="Proteomes" id="UP000323166"/>
    </source>
</evidence>
<dbReference type="HAMAP" id="MF_01440">
    <property type="entry name" value="CheD"/>
    <property type="match status" value="1"/>
</dbReference>
<dbReference type="EMBL" id="VNHM01000005">
    <property type="protein sequence ID" value="TYO96288.1"/>
    <property type="molecule type" value="Genomic_DNA"/>
</dbReference>
<keyword evidence="2 3" id="KW-0378">Hydrolase</keyword>
<keyword evidence="1 3" id="KW-0145">Chemotaxis</keyword>
<name>A0A5S4ZW44_9FIRM</name>
<comment type="similarity">
    <text evidence="3">Belongs to the CheD family.</text>
</comment>
<comment type="catalytic activity">
    <reaction evidence="3">
        <text>L-glutaminyl-[protein] + H2O = L-glutamyl-[protein] + NH4(+)</text>
        <dbReference type="Rhea" id="RHEA:16441"/>
        <dbReference type="Rhea" id="RHEA-COMP:10207"/>
        <dbReference type="Rhea" id="RHEA-COMP:10208"/>
        <dbReference type="ChEBI" id="CHEBI:15377"/>
        <dbReference type="ChEBI" id="CHEBI:28938"/>
        <dbReference type="ChEBI" id="CHEBI:29973"/>
        <dbReference type="ChEBI" id="CHEBI:30011"/>
        <dbReference type="EC" id="3.5.1.44"/>
    </reaction>
</comment>
<evidence type="ECO:0000313" key="4">
    <source>
        <dbReference type="EMBL" id="TYO96288.1"/>
    </source>
</evidence>
<dbReference type="InterPro" id="IPR038592">
    <property type="entry name" value="CheD-like_sf"/>
</dbReference>
<evidence type="ECO:0000256" key="1">
    <source>
        <dbReference type="ARBA" id="ARBA00022500"/>
    </source>
</evidence>
<proteinExistence type="inferred from homology"/>
<dbReference type="InterPro" id="IPR005659">
    <property type="entry name" value="Chemorcpt_Glu_NH3ase_CheD"/>
</dbReference>
<comment type="function">
    <text evidence="3">Probably deamidates glutamine residues to glutamate on methyl-accepting chemotaxis receptors (MCPs), playing an important role in chemotaxis.</text>
</comment>
<dbReference type="GO" id="GO:0050568">
    <property type="term" value="F:protein-glutamine glutaminase activity"/>
    <property type="evidence" value="ECO:0007669"/>
    <property type="project" value="UniProtKB-UniRule"/>
</dbReference>
<gene>
    <name evidence="3" type="primary">cheD</name>
    <name evidence="4" type="ORF">LX24_01246</name>
</gene>
<dbReference type="GO" id="GO:0006935">
    <property type="term" value="P:chemotaxis"/>
    <property type="evidence" value="ECO:0007669"/>
    <property type="project" value="UniProtKB-UniRule"/>
</dbReference>
<sequence length="166" mass="18264">MQFAKKQEDIHVGIGEYKLARSPGRLVTLGLGSCVGVTLWDPVTKIGGLLHIMLPNSKDFSKINKKEKYADLGIPLMVLDLVKNGASQSRLKAKLVGGAQMFSGVDKKRLFNIGERNIEMSRKILKQMSIHIVSEDVGGNKGRTMYLNLENGEVQVKTLGKSIKVI</sequence>
<protein>
    <recommendedName>
        <fullName evidence="3">Probable chemoreceptor glutamine deamidase CheD</fullName>
        <ecNumber evidence="3">3.5.1.44</ecNumber>
    </recommendedName>
</protein>
<dbReference type="EC" id="3.5.1.44" evidence="3"/>